<dbReference type="InterPro" id="IPR032675">
    <property type="entry name" value="LRR_dom_sf"/>
</dbReference>
<evidence type="ECO:0000313" key="2">
    <source>
        <dbReference type="EMBL" id="OMJ94818.1"/>
    </source>
</evidence>
<dbReference type="EMBL" id="MPUH01000021">
    <property type="protein sequence ID" value="OMJ94818.1"/>
    <property type="molecule type" value="Genomic_DNA"/>
</dbReference>
<dbReference type="AlphaFoldDB" id="A0A1R2D0N1"/>
<evidence type="ECO:0000256" key="1">
    <source>
        <dbReference type="SAM" id="MobiDB-lite"/>
    </source>
</evidence>
<evidence type="ECO:0008006" key="4">
    <source>
        <dbReference type="Google" id="ProtNLM"/>
    </source>
</evidence>
<proteinExistence type="predicted"/>
<keyword evidence="3" id="KW-1185">Reference proteome</keyword>
<sequence>MEALYKEVCENNSIKPLDEVLEAITEQNPLLIIDGSEQELVLFMKNDNDFLAISVVLKNSPRHLIELCITQIPISEIALQYLSEGIEENNIINKIALTHLSLSYSRSFVSLITALQECISLECLDFSNNLLNDDTGSFISELIRVPKDSSLQLLILDFNKFKDFSFAVSLAKNKSLLHFSINHNPLEFVNIVSLLEMLALNKTLQHLGIKGMNYKGPAPIKENPSGLLSSQEAITLKLTNILRYSYICSISIDLDPSTTMQLRELETVLTKHNRNLMKIDSPLINWAVTSGPLLGIYKGLKANIWLSDRNTEIPNDLEDMINIKLVNKRNSSISSTDNLKSPLRSAKKTPISRKNSIESRNSDSTVMEGKSIKEMSFGKSALSKHFKEDETFMKCLQTMNNKIMGLEEKFLTYTTKTDTYLEKIEAQVSSSKRSEDMDSVSKALKDIQSRLDKFEKDKASQKRYSVKTR</sequence>
<name>A0A1R2D0N1_9CILI</name>
<dbReference type="SUPFAM" id="SSF52047">
    <property type="entry name" value="RNI-like"/>
    <property type="match status" value="1"/>
</dbReference>
<gene>
    <name evidence="2" type="ORF">SteCoe_2004</name>
</gene>
<dbReference type="Gene3D" id="3.80.10.10">
    <property type="entry name" value="Ribonuclease Inhibitor"/>
    <property type="match status" value="1"/>
</dbReference>
<reference evidence="2 3" key="1">
    <citation type="submission" date="2016-11" db="EMBL/GenBank/DDBJ databases">
        <title>The macronuclear genome of Stentor coeruleus: a giant cell with tiny introns.</title>
        <authorList>
            <person name="Slabodnick M."/>
            <person name="Ruby J.G."/>
            <person name="Reiff S.B."/>
            <person name="Swart E.C."/>
            <person name="Gosai S."/>
            <person name="Prabakaran S."/>
            <person name="Witkowska E."/>
            <person name="Larue G.E."/>
            <person name="Fisher S."/>
            <person name="Freeman R.M."/>
            <person name="Gunawardena J."/>
            <person name="Chu W."/>
            <person name="Stover N.A."/>
            <person name="Gregory B.D."/>
            <person name="Nowacki M."/>
            <person name="Derisi J."/>
            <person name="Roy S.W."/>
            <person name="Marshall W.F."/>
            <person name="Sood P."/>
        </authorList>
    </citation>
    <scope>NUCLEOTIDE SEQUENCE [LARGE SCALE GENOMIC DNA]</scope>
    <source>
        <strain evidence="2">WM001</strain>
    </source>
</reference>
<organism evidence="2 3">
    <name type="scientific">Stentor coeruleus</name>
    <dbReference type="NCBI Taxonomy" id="5963"/>
    <lineage>
        <taxon>Eukaryota</taxon>
        <taxon>Sar</taxon>
        <taxon>Alveolata</taxon>
        <taxon>Ciliophora</taxon>
        <taxon>Postciliodesmatophora</taxon>
        <taxon>Heterotrichea</taxon>
        <taxon>Heterotrichida</taxon>
        <taxon>Stentoridae</taxon>
        <taxon>Stentor</taxon>
    </lineage>
</organism>
<dbReference type="Proteomes" id="UP000187209">
    <property type="component" value="Unassembled WGS sequence"/>
</dbReference>
<evidence type="ECO:0000313" key="3">
    <source>
        <dbReference type="Proteomes" id="UP000187209"/>
    </source>
</evidence>
<accession>A0A1R2D0N1</accession>
<dbReference type="OrthoDB" id="438726at2759"/>
<comment type="caution">
    <text evidence="2">The sequence shown here is derived from an EMBL/GenBank/DDBJ whole genome shotgun (WGS) entry which is preliminary data.</text>
</comment>
<protein>
    <recommendedName>
        <fullName evidence="4">Leucine-rich repeat-containing protein</fullName>
    </recommendedName>
</protein>
<feature type="region of interest" description="Disordered" evidence="1">
    <location>
        <begin position="332"/>
        <end position="365"/>
    </location>
</feature>